<comment type="similarity">
    <text evidence="2">Belongs to the ribonucleoside diphosphate reductase small chain family.</text>
</comment>
<keyword evidence="7" id="KW-1133">Transmembrane helix</keyword>
<keyword evidence="7" id="KW-0812">Transmembrane</keyword>
<reference evidence="8 9" key="1">
    <citation type="submission" date="2019-10" db="EMBL/GenBank/DDBJ databases">
        <title>Isolation and characterisation of a new family of globally distributed lytic roseophage, the Naomivirus.</title>
        <authorList>
            <person name="Rihtman B."/>
            <person name="Puxty R.J."/>
            <person name="Hapeshi A."/>
            <person name="Zhan Y."/>
            <person name="Michinevski S."/>
            <person name="Waterfield N.R."/>
            <person name="Chen F."/>
            <person name="Millard A.D."/>
            <person name="Scanlan D.J."/>
            <person name="Chen Y."/>
        </authorList>
    </citation>
    <scope>NUCLEOTIDE SEQUENCE [LARGE SCALE GENOMIC DNA]</scope>
</reference>
<dbReference type="Gene3D" id="1.10.620.20">
    <property type="entry name" value="Ribonucleotide Reductase, subunit A"/>
    <property type="match status" value="1"/>
</dbReference>
<gene>
    <name evidence="8" type="ORF">DSS3VP1_00077</name>
</gene>
<organism evidence="8 9">
    <name type="scientific">Bacteriophage DSS3_VP1</name>
    <dbReference type="NCBI Taxonomy" id="2664196"/>
    <lineage>
        <taxon>Viruses</taxon>
        <taxon>Duplodnaviria</taxon>
        <taxon>Heunggongvirae</taxon>
        <taxon>Uroviricota</taxon>
        <taxon>Caudoviricetes</taxon>
        <taxon>Naomviridae</taxon>
        <taxon>Noahvirus</taxon>
        <taxon>Noahvirus arc</taxon>
    </lineage>
</organism>
<comment type="cofactor">
    <cofactor evidence="1">
        <name>Fe cation</name>
        <dbReference type="ChEBI" id="CHEBI:24875"/>
    </cofactor>
</comment>
<sequence length="323" mass="37852">MMFEEQIARKPNLYPWTQEFIDAIWSTHWTPNEFNFLSDKKQFHQDLTDEQRAVITRTLSAIGQIEIAVKTFWANLGDNLPHPGLKDLGYVMANNEVIHNQAYEKLLDVLRLTDAFEANLKEDVVAGRVNYLRKYNKRTYEDDRKQYIYAITLFTLFVENVSLFSQFLIVNHFNRFHNVLKDTAQQVEYTRVEEQLHANVGIRIINTLRQEYPELFDDELVARVKHEAQEALIAESNVIRWIMGGYSEKGLSDDILIAYITNRINVSMQDIGFDVKLPLDRGLLEYTYWMDEESTGTGNYDFFHKRDIAYGKSTQSFADDDLF</sequence>
<keyword evidence="5" id="KW-0560">Oxidoreductase</keyword>
<feature type="transmembrane region" description="Helical" evidence="7">
    <location>
        <begin position="147"/>
        <end position="169"/>
    </location>
</feature>
<dbReference type="UniPathway" id="UPA00326"/>
<evidence type="ECO:0000256" key="7">
    <source>
        <dbReference type="SAM" id="Phobius"/>
    </source>
</evidence>
<evidence type="ECO:0000256" key="5">
    <source>
        <dbReference type="ARBA" id="ARBA00023002"/>
    </source>
</evidence>
<accession>A0A7S5KQ90</accession>
<evidence type="ECO:0000313" key="9">
    <source>
        <dbReference type="Proteomes" id="UP000594402"/>
    </source>
</evidence>
<evidence type="ECO:0000313" key="8">
    <source>
        <dbReference type="EMBL" id="QGH74645.1"/>
    </source>
</evidence>
<name>A0A7S5KQ90_9CAUD</name>
<evidence type="ECO:0000256" key="6">
    <source>
        <dbReference type="ARBA" id="ARBA00023004"/>
    </source>
</evidence>
<dbReference type="Proteomes" id="UP000594402">
    <property type="component" value="Segment"/>
</dbReference>
<keyword evidence="9" id="KW-1185">Reference proteome</keyword>
<dbReference type="GO" id="GO:0004748">
    <property type="term" value="F:ribonucleoside-diphosphate reductase activity, thioredoxin disulfide as acceptor"/>
    <property type="evidence" value="ECO:0007669"/>
    <property type="project" value="UniProtKB-EC"/>
</dbReference>
<dbReference type="Pfam" id="PF00268">
    <property type="entry name" value="Ribonuc_red_sm"/>
    <property type="match status" value="1"/>
</dbReference>
<dbReference type="GO" id="GO:0009263">
    <property type="term" value="P:deoxyribonucleotide biosynthetic process"/>
    <property type="evidence" value="ECO:0007669"/>
    <property type="project" value="InterPro"/>
</dbReference>
<dbReference type="InterPro" id="IPR009078">
    <property type="entry name" value="Ferritin-like_SF"/>
</dbReference>
<keyword evidence="4" id="KW-0479">Metal-binding</keyword>
<protein>
    <recommendedName>
        <fullName evidence="3">ribonucleoside-diphosphate reductase</fullName>
        <ecNumber evidence="3">1.17.4.1</ecNumber>
    </recommendedName>
</protein>
<dbReference type="EC" id="1.17.4.1" evidence="3"/>
<dbReference type="InterPro" id="IPR012348">
    <property type="entry name" value="RNR-like"/>
</dbReference>
<dbReference type="EMBL" id="MN602266">
    <property type="protein sequence ID" value="QGH74645.1"/>
    <property type="molecule type" value="Genomic_DNA"/>
</dbReference>
<dbReference type="CDD" id="cd01049">
    <property type="entry name" value="RNRR2"/>
    <property type="match status" value="1"/>
</dbReference>
<keyword evidence="7" id="KW-0472">Membrane</keyword>
<evidence type="ECO:0000256" key="1">
    <source>
        <dbReference type="ARBA" id="ARBA00001962"/>
    </source>
</evidence>
<dbReference type="SUPFAM" id="SSF47240">
    <property type="entry name" value="Ferritin-like"/>
    <property type="match status" value="1"/>
</dbReference>
<evidence type="ECO:0000256" key="4">
    <source>
        <dbReference type="ARBA" id="ARBA00022723"/>
    </source>
</evidence>
<keyword evidence="6" id="KW-0408">Iron</keyword>
<evidence type="ECO:0000256" key="3">
    <source>
        <dbReference type="ARBA" id="ARBA00012274"/>
    </source>
</evidence>
<proteinExistence type="inferred from homology"/>
<dbReference type="GO" id="GO:0046872">
    <property type="term" value="F:metal ion binding"/>
    <property type="evidence" value="ECO:0007669"/>
    <property type="project" value="UniProtKB-KW"/>
</dbReference>
<dbReference type="InterPro" id="IPR000358">
    <property type="entry name" value="RNR_small_fam"/>
</dbReference>
<evidence type="ECO:0000256" key="2">
    <source>
        <dbReference type="ARBA" id="ARBA00009303"/>
    </source>
</evidence>
<dbReference type="InterPro" id="IPR033909">
    <property type="entry name" value="RNR_small"/>
</dbReference>